<gene>
    <name evidence="1" type="ORF">S01H1_34812</name>
</gene>
<reference evidence="1" key="1">
    <citation type="journal article" date="2014" name="Front. Microbiol.">
        <title>High frequency of phylogenetically diverse reductive dehalogenase-homologous genes in deep subseafloor sedimentary metagenomes.</title>
        <authorList>
            <person name="Kawai M."/>
            <person name="Futagami T."/>
            <person name="Toyoda A."/>
            <person name="Takaki Y."/>
            <person name="Nishi S."/>
            <person name="Hori S."/>
            <person name="Arai W."/>
            <person name="Tsubouchi T."/>
            <person name="Morono Y."/>
            <person name="Uchiyama I."/>
            <person name="Ito T."/>
            <person name="Fujiyama A."/>
            <person name="Inagaki F."/>
            <person name="Takami H."/>
        </authorList>
    </citation>
    <scope>NUCLEOTIDE SEQUENCE</scope>
    <source>
        <strain evidence="1">Expedition CK06-06</strain>
    </source>
</reference>
<dbReference type="SUPFAM" id="SSF53901">
    <property type="entry name" value="Thiolase-like"/>
    <property type="match status" value="1"/>
</dbReference>
<dbReference type="AlphaFoldDB" id="X0V5I7"/>
<feature type="non-terminal residue" evidence="1">
    <location>
        <position position="118"/>
    </location>
</feature>
<sequence length="118" mass="12811">MAERVAIVATAQTKYHPNRADVSEEELAYEAIKQVLEETGLTLSDMESAITCCQDAYDGRTIASLSLQRVVGAHFGHELTVAEDGINAAYVAVSEVLSGHFETVLLVSHMKESQVEKS</sequence>
<evidence type="ECO:0008006" key="2">
    <source>
        <dbReference type="Google" id="ProtNLM"/>
    </source>
</evidence>
<dbReference type="GO" id="GO:0016746">
    <property type="term" value="F:acyltransferase activity"/>
    <property type="evidence" value="ECO:0007669"/>
    <property type="project" value="InterPro"/>
</dbReference>
<organism evidence="1">
    <name type="scientific">marine sediment metagenome</name>
    <dbReference type="NCBI Taxonomy" id="412755"/>
    <lineage>
        <taxon>unclassified sequences</taxon>
        <taxon>metagenomes</taxon>
        <taxon>ecological metagenomes</taxon>
    </lineage>
</organism>
<proteinExistence type="predicted"/>
<accession>X0V5I7</accession>
<dbReference type="Gene3D" id="3.40.47.10">
    <property type="match status" value="1"/>
</dbReference>
<comment type="caution">
    <text evidence="1">The sequence shown here is derived from an EMBL/GenBank/DDBJ whole genome shotgun (WGS) entry which is preliminary data.</text>
</comment>
<evidence type="ECO:0000313" key="1">
    <source>
        <dbReference type="EMBL" id="GAG06637.1"/>
    </source>
</evidence>
<protein>
    <recommendedName>
        <fullName evidence="2">Thiolase N-terminal domain-containing protein</fullName>
    </recommendedName>
</protein>
<name>X0V5I7_9ZZZZ</name>
<dbReference type="EMBL" id="BARS01021702">
    <property type="protein sequence ID" value="GAG06637.1"/>
    <property type="molecule type" value="Genomic_DNA"/>
</dbReference>
<dbReference type="InterPro" id="IPR016039">
    <property type="entry name" value="Thiolase-like"/>
</dbReference>